<dbReference type="eggNOG" id="COG0457">
    <property type="taxonomic scope" value="Bacteria"/>
</dbReference>
<dbReference type="InterPro" id="IPR019734">
    <property type="entry name" value="TPR_rpt"/>
</dbReference>
<feature type="repeat" description="TPR" evidence="1">
    <location>
        <begin position="338"/>
        <end position="371"/>
    </location>
</feature>
<gene>
    <name evidence="2" type="ordered locus">Dshi_0487</name>
</gene>
<name>A8LNS7_DINSH</name>
<protein>
    <recommendedName>
        <fullName evidence="4">Tetratricopeptide repeat protein</fullName>
    </recommendedName>
</protein>
<accession>A8LNS7</accession>
<dbReference type="STRING" id="398580.Dshi_0487"/>
<evidence type="ECO:0008006" key="4">
    <source>
        <dbReference type="Google" id="ProtNLM"/>
    </source>
</evidence>
<dbReference type="SUPFAM" id="SSF48452">
    <property type="entry name" value="TPR-like"/>
    <property type="match status" value="2"/>
</dbReference>
<dbReference type="AlphaFoldDB" id="A8LNS7"/>
<evidence type="ECO:0000256" key="1">
    <source>
        <dbReference type="PROSITE-ProRule" id="PRU00339"/>
    </source>
</evidence>
<organism evidence="2 3">
    <name type="scientific">Dinoroseobacter shibae (strain DSM 16493 / NCIMB 14021 / DFL 12)</name>
    <dbReference type="NCBI Taxonomy" id="398580"/>
    <lineage>
        <taxon>Bacteria</taxon>
        <taxon>Pseudomonadati</taxon>
        <taxon>Pseudomonadota</taxon>
        <taxon>Alphaproteobacteria</taxon>
        <taxon>Rhodobacterales</taxon>
        <taxon>Roseobacteraceae</taxon>
        <taxon>Dinoroseobacter</taxon>
    </lineage>
</organism>
<reference evidence="3" key="1">
    <citation type="journal article" date="2010" name="ISME J.">
        <title>The complete genome sequence of the algal symbiont Dinoroseobacter shibae: a hitchhiker's guide to life in the sea.</title>
        <authorList>
            <person name="Wagner-Dobler I."/>
            <person name="Ballhausen B."/>
            <person name="Berger M."/>
            <person name="Brinkhoff T."/>
            <person name="Buchholz I."/>
            <person name="Bunk B."/>
            <person name="Cypionka H."/>
            <person name="Daniel R."/>
            <person name="Drepper T."/>
            <person name="Gerdts G."/>
            <person name="Hahnke S."/>
            <person name="Han C."/>
            <person name="Jahn D."/>
            <person name="Kalhoefer D."/>
            <person name="Kiss H."/>
            <person name="Klenk H.P."/>
            <person name="Kyrpides N."/>
            <person name="Liebl W."/>
            <person name="Liesegang H."/>
            <person name="Meincke L."/>
            <person name="Pati A."/>
            <person name="Petersen J."/>
            <person name="Piekarski T."/>
            <person name="Pommerenke C."/>
            <person name="Pradella S."/>
            <person name="Pukall R."/>
            <person name="Rabus R."/>
            <person name="Stackebrandt E."/>
            <person name="Thole S."/>
            <person name="Thompson L."/>
            <person name="Tielen P."/>
            <person name="Tomasch J."/>
            <person name="von Jan M."/>
            <person name="Wanphrut N."/>
            <person name="Wichels A."/>
            <person name="Zech H."/>
            <person name="Simon M."/>
        </authorList>
    </citation>
    <scope>NUCLEOTIDE SEQUENCE [LARGE SCALE GENOMIC DNA]</scope>
    <source>
        <strain evidence="3">DSM 16493 / NCIMB 14021 / DFL 12</strain>
    </source>
</reference>
<dbReference type="EMBL" id="CP000830">
    <property type="protein sequence ID" value="ABV92235.1"/>
    <property type="molecule type" value="Genomic_DNA"/>
</dbReference>
<proteinExistence type="predicted"/>
<dbReference type="InterPro" id="IPR011990">
    <property type="entry name" value="TPR-like_helical_dom_sf"/>
</dbReference>
<dbReference type="Proteomes" id="UP000006833">
    <property type="component" value="Chromosome"/>
</dbReference>
<dbReference type="Gene3D" id="1.25.40.10">
    <property type="entry name" value="Tetratricopeptide repeat domain"/>
    <property type="match status" value="2"/>
</dbReference>
<dbReference type="KEGG" id="dsh:Dshi_0487"/>
<keyword evidence="1" id="KW-0802">TPR repeat</keyword>
<keyword evidence="3" id="KW-1185">Reference proteome</keyword>
<dbReference type="HOGENOM" id="CLU_673923_0_0_5"/>
<dbReference type="SMART" id="SM00028">
    <property type="entry name" value="TPR"/>
    <property type="match status" value="3"/>
</dbReference>
<dbReference type="PROSITE" id="PS50005">
    <property type="entry name" value="TPR"/>
    <property type="match status" value="1"/>
</dbReference>
<evidence type="ECO:0000313" key="2">
    <source>
        <dbReference type="EMBL" id="ABV92235.1"/>
    </source>
</evidence>
<evidence type="ECO:0000313" key="3">
    <source>
        <dbReference type="Proteomes" id="UP000006833"/>
    </source>
</evidence>
<sequence>MQDETHFETGHSGRFPLPDRVHGRCATSGAAASLPAERVAVLIRLVLLLALWAPATALAQACTSDPEVCNQILSAKQDNDAGAPKDALDHLRKAQDTAGIDTQWVVYLLGQKATAYSQSGNSEQSLAAIASALEFRPNDVWLLLQSCRLHAASSFLAKAQRDCARVRTLMRRTKDKDLQAVQMAHLVHAEAQLALIMRYPDLALEKLESLDGSGIPPRFIDDLRASALSMLGDHAAAKQALDRVLALATDEPEASRAALYQRRGFEQIALGTVDAGLVDLETAVATAREVDDTVPDRDSALAQYLYGLCAVHLQREAAEAALEWCGALSETETGQTSHVFLDAYGLAQMRNGLYEAAAETFAKALDLVPRSTQSYRHLQQSVRLAQDSGLPLVLDDYVDDRVRLLQPN</sequence>